<dbReference type="InParanoid" id="A0A2J6ST45"/>
<sequence length="94" mass="10870">MDETKVHIEDRDGTLREYVSKEAMIGKSVGRWFCSAVEMKPVSVTRPGLVIVKLGNLPHFLAPEFEIFAFHRHEWQGQRENAIQYKIKLGDEKV</sequence>
<dbReference type="AlphaFoldDB" id="A0A2J6ST45"/>
<reference evidence="1 2" key="1">
    <citation type="submission" date="2016-04" db="EMBL/GenBank/DDBJ databases">
        <title>A degradative enzymes factory behind the ericoid mycorrhizal symbiosis.</title>
        <authorList>
            <consortium name="DOE Joint Genome Institute"/>
            <person name="Martino E."/>
            <person name="Morin E."/>
            <person name="Grelet G."/>
            <person name="Kuo A."/>
            <person name="Kohler A."/>
            <person name="Daghino S."/>
            <person name="Barry K."/>
            <person name="Choi C."/>
            <person name="Cichocki N."/>
            <person name="Clum A."/>
            <person name="Copeland A."/>
            <person name="Hainaut M."/>
            <person name="Haridas S."/>
            <person name="Labutti K."/>
            <person name="Lindquist E."/>
            <person name="Lipzen A."/>
            <person name="Khouja H.-R."/>
            <person name="Murat C."/>
            <person name="Ohm R."/>
            <person name="Olson A."/>
            <person name="Spatafora J."/>
            <person name="Veneault-Fourrey C."/>
            <person name="Henrissat B."/>
            <person name="Grigoriev I."/>
            <person name="Martin F."/>
            <person name="Perotto S."/>
        </authorList>
    </citation>
    <scope>NUCLEOTIDE SEQUENCE [LARGE SCALE GENOMIC DNA]</scope>
    <source>
        <strain evidence="1 2">E</strain>
    </source>
</reference>
<dbReference type="Proteomes" id="UP000235371">
    <property type="component" value="Unassembled WGS sequence"/>
</dbReference>
<dbReference type="RefSeq" id="XP_024730834.1">
    <property type="nucleotide sequence ID" value="XM_024870462.1"/>
</dbReference>
<dbReference type="STRING" id="1095630.A0A2J6ST45"/>
<gene>
    <name evidence="1" type="ORF">K444DRAFT_132240</name>
</gene>
<organism evidence="1 2">
    <name type="scientific">Hyaloscypha bicolor E</name>
    <dbReference type="NCBI Taxonomy" id="1095630"/>
    <lineage>
        <taxon>Eukaryota</taxon>
        <taxon>Fungi</taxon>
        <taxon>Dikarya</taxon>
        <taxon>Ascomycota</taxon>
        <taxon>Pezizomycotina</taxon>
        <taxon>Leotiomycetes</taxon>
        <taxon>Helotiales</taxon>
        <taxon>Hyaloscyphaceae</taxon>
        <taxon>Hyaloscypha</taxon>
        <taxon>Hyaloscypha bicolor</taxon>
    </lineage>
</organism>
<dbReference type="EMBL" id="KZ613866">
    <property type="protein sequence ID" value="PMD53930.1"/>
    <property type="molecule type" value="Genomic_DNA"/>
</dbReference>
<proteinExistence type="predicted"/>
<dbReference type="GeneID" id="36578544"/>
<dbReference type="OrthoDB" id="9985472at2759"/>
<evidence type="ECO:0000313" key="1">
    <source>
        <dbReference type="EMBL" id="PMD53930.1"/>
    </source>
</evidence>
<name>A0A2J6ST45_9HELO</name>
<accession>A0A2J6ST45</accession>
<protein>
    <submittedName>
        <fullName evidence="1">Uncharacterized protein</fullName>
    </submittedName>
</protein>
<evidence type="ECO:0000313" key="2">
    <source>
        <dbReference type="Proteomes" id="UP000235371"/>
    </source>
</evidence>
<keyword evidence="2" id="KW-1185">Reference proteome</keyword>